<accession>A0A523BEZ5</accession>
<dbReference type="Proteomes" id="UP000315399">
    <property type="component" value="Unassembled WGS sequence"/>
</dbReference>
<dbReference type="InterPro" id="IPR021530">
    <property type="entry name" value="AllH-like"/>
</dbReference>
<reference evidence="1 2" key="1">
    <citation type="journal article" date="2019" name="Nat. Microbiol.">
        <title>Expanding anaerobic alkane metabolism in the domain of Archaea.</title>
        <authorList>
            <person name="Wang Y."/>
            <person name="Wegener G."/>
            <person name="Hou J."/>
            <person name="Wang F."/>
            <person name="Xiao X."/>
        </authorList>
    </citation>
    <scope>NUCLEOTIDE SEQUENCE [LARGE SCALE GENOMIC DNA]</scope>
    <source>
        <strain evidence="1">WYZ-LMO10</strain>
    </source>
</reference>
<protein>
    <recommendedName>
        <fullName evidence="3">DUF2877 domain-containing protein</fullName>
    </recommendedName>
</protein>
<evidence type="ECO:0008006" key="3">
    <source>
        <dbReference type="Google" id="ProtNLM"/>
    </source>
</evidence>
<dbReference type="AlphaFoldDB" id="A0A523BEZ5"/>
<organism evidence="1 2">
    <name type="scientific">Thermoproteota archaeon</name>
    <dbReference type="NCBI Taxonomy" id="2056631"/>
    <lineage>
        <taxon>Archaea</taxon>
        <taxon>Thermoproteota</taxon>
    </lineage>
</organism>
<name>A0A523BEZ5_9CREN</name>
<sequence length="281" mass="31205">MLKLLSLGADFKKAVDEKLAGKVVLVSRRALLIDVNGTIFEMLSSKMPRSTISAVLSRSELKDLPINVGDPVNFRESILLNGIELSPQNAEVWAWNLKKRYNLSKRTLSKVSEKIENILSMRHPILLNEVRDPLLRATLEKIYLSFSFCKSYFEKEPNQSMQAVLDIVGLGPGLTPAGDDALAGFLIGTYYFTPRDHPLSGFLNGLRNEIGCKTTTAYSKRLLGLAVNGISNEYVRGLILGIAHQNYYALTINSKKILRLGATSGYFFLLGFMKGLEMIAL</sequence>
<gene>
    <name evidence="1" type="ORF">DSO08_02125</name>
</gene>
<proteinExistence type="predicted"/>
<comment type="caution">
    <text evidence="1">The sequence shown here is derived from an EMBL/GenBank/DDBJ whole genome shotgun (WGS) entry which is preliminary data.</text>
</comment>
<dbReference type="Pfam" id="PF11392">
    <property type="entry name" value="AllH"/>
    <property type="match status" value="1"/>
</dbReference>
<dbReference type="EMBL" id="QNVH01000012">
    <property type="protein sequence ID" value="TDA39485.1"/>
    <property type="molecule type" value="Genomic_DNA"/>
</dbReference>
<evidence type="ECO:0000313" key="1">
    <source>
        <dbReference type="EMBL" id="TDA39485.1"/>
    </source>
</evidence>
<evidence type="ECO:0000313" key="2">
    <source>
        <dbReference type="Proteomes" id="UP000315399"/>
    </source>
</evidence>